<evidence type="ECO:0000259" key="3">
    <source>
        <dbReference type="Pfam" id="PF16344"/>
    </source>
</evidence>
<gene>
    <name evidence="4" type="ORF">LX66_5529</name>
</gene>
<keyword evidence="5" id="KW-1185">Reference proteome</keyword>
<evidence type="ECO:0000256" key="1">
    <source>
        <dbReference type="SAM" id="Phobius"/>
    </source>
</evidence>
<evidence type="ECO:0000313" key="4">
    <source>
        <dbReference type="EMBL" id="TWI80924.1"/>
    </source>
</evidence>
<dbReference type="PANTHER" id="PTHR30273">
    <property type="entry name" value="PERIPLASMIC SIGNAL SENSOR AND SIGMA FACTOR ACTIVATOR FECR-RELATED"/>
    <property type="match status" value="1"/>
</dbReference>
<evidence type="ECO:0000313" key="5">
    <source>
        <dbReference type="Proteomes" id="UP000316778"/>
    </source>
</evidence>
<evidence type="ECO:0000259" key="2">
    <source>
        <dbReference type="Pfam" id="PF04773"/>
    </source>
</evidence>
<feature type="domain" description="FecR protein" evidence="2">
    <location>
        <begin position="129"/>
        <end position="223"/>
    </location>
</feature>
<dbReference type="Gene3D" id="2.60.120.1440">
    <property type="match status" value="1"/>
</dbReference>
<dbReference type="EMBL" id="VLLG01000008">
    <property type="protein sequence ID" value="TWI80924.1"/>
    <property type="molecule type" value="Genomic_DNA"/>
</dbReference>
<dbReference type="RefSeq" id="WP_145719481.1">
    <property type="nucleotide sequence ID" value="NZ_BAAAFY010000003.1"/>
</dbReference>
<keyword evidence="1" id="KW-1133">Transmembrane helix</keyword>
<comment type="caution">
    <text evidence="4">The sequence shown here is derived from an EMBL/GenBank/DDBJ whole genome shotgun (WGS) entry which is preliminary data.</text>
</comment>
<dbReference type="Proteomes" id="UP000316778">
    <property type="component" value="Unassembled WGS sequence"/>
</dbReference>
<protein>
    <submittedName>
        <fullName evidence="4">FecR family protein</fullName>
    </submittedName>
</protein>
<dbReference type="GO" id="GO:0016989">
    <property type="term" value="F:sigma factor antagonist activity"/>
    <property type="evidence" value="ECO:0007669"/>
    <property type="project" value="TreeGrafter"/>
</dbReference>
<organism evidence="4 5">
    <name type="scientific">Chitinophaga japonensis</name>
    <name type="common">Flexibacter japonensis</name>
    <dbReference type="NCBI Taxonomy" id="104662"/>
    <lineage>
        <taxon>Bacteria</taxon>
        <taxon>Pseudomonadati</taxon>
        <taxon>Bacteroidota</taxon>
        <taxon>Chitinophagia</taxon>
        <taxon>Chitinophagales</taxon>
        <taxon>Chitinophagaceae</taxon>
        <taxon>Chitinophaga</taxon>
    </lineage>
</organism>
<sequence length="345" mass="39116">MTFRDFTIEEFLQDPVFRKWVLEQDAEAANFWSAWQRQHPDKREELDKAREMLLLIGGGPSHAPAAQDEKETWDKVLQSIATATQHMPGSPRIKTRSLRRWMPYAAVLSGVLIAAFALFLLNRDSTVHYATRMGEMKTIELPDHSVVRLNVNSTLRYAKDWDGNGPREIWLGGEAFFTVRHQQDNRRFIVHTDDVNIQVVGTEFNVNTRRVKTQVVLRNGVVKLTLKKAENGAVPITMQPGDMVTYSAATAELTNKKVNPEVYASWRNRVLLFNDTPVAEVIRSLQDNLGLTILLEDEALGAQTFTGSIPMNDITVFFKTLARSFDVHIEKTGVNTYVISKTKGE</sequence>
<dbReference type="Pfam" id="PF16344">
    <property type="entry name" value="FecR_C"/>
    <property type="match status" value="1"/>
</dbReference>
<reference evidence="4 5" key="1">
    <citation type="journal article" date="2013" name="Stand. Genomic Sci.">
        <title>Genomic Encyclopedia of Type Strains, Phase I: The one thousand microbial genomes (KMG-I) project.</title>
        <authorList>
            <person name="Kyrpides N.C."/>
            <person name="Woyke T."/>
            <person name="Eisen J.A."/>
            <person name="Garrity G."/>
            <person name="Lilburn T.G."/>
            <person name="Beck B.J."/>
            <person name="Whitman W.B."/>
            <person name="Hugenholtz P."/>
            <person name="Klenk H.P."/>
        </authorList>
    </citation>
    <scope>NUCLEOTIDE SEQUENCE [LARGE SCALE GENOMIC DNA]</scope>
    <source>
        <strain evidence="4 5">DSM 13484</strain>
    </source>
</reference>
<dbReference type="InterPro" id="IPR032508">
    <property type="entry name" value="FecR_C"/>
</dbReference>
<keyword evidence="1" id="KW-0812">Transmembrane</keyword>
<dbReference type="OrthoDB" id="923517at2"/>
<name>A0A562SIV7_CHIJA</name>
<accession>A0A562SIV7</accession>
<dbReference type="Gene3D" id="3.55.50.30">
    <property type="match status" value="1"/>
</dbReference>
<dbReference type="InterPro" id="IPR006860">
    <property type="entry name" value="FecR"/>
</dbReference>
<dbReference type="Pfam" id="PF04773">
    <property type="entry name" value="FecR"/>
    <property type="match status" value="1"/>
</dbReference>
<dbReference type="PANTHER" id="PTHR30273:SF2">
    <property type="entry name" value="PROTEIN FECR"/>
    <property type="match status" value="1"/>
</dbReference>
<dbReference type="AlphaFoldDB" id="A0A562SIV7"/>
<dbReference type="PIRSF" id="PIRSF018266">
    <property type="entry name" value="FecR"/>
    <property type="match status" value="1"/>
</dbReference>
<keyword evidence="1" id="KW-0472">Membrane</keyword>
<dbReference type="InterPro" id="IPR012373">
    <property type="entry name" value="Ferrdict_sens_TM"/>
</dbReference>
<feature type="domain" description="Protein FecR C-terminal" evidence="3">
    <location>
        <begin position="271"/>
        <end position="334"/>
    </location>
</feature>
<proteinExistence type="predicted"/>
<feature type="transmembrane region" description="Helical" evidence="1">
    <location>
        <begin position="101"/>
        <end position="121"/>
    </location>
</feature>